<evidence type="ECO:0000313" key="3">
    <source>
        <dbReference type="EMBL" id="GAW68342.1"/>
    </source>
</evidence>
<feature type="domain" description="FIST C-domain" evidence="2">
    <location>
        <begin position="244"/>
        <end position="391"/>
    </location>
</feature>
<dbReference type="Proteomes" id="UP000194153">
    <property type="component" value="Unassembled WGS sequence"/>
</dbReference>
<dbReference type="GO" id="GO:0016301">
    <property type="term" value="F:kinase activity"/>
    <property type="evidence" value="ECO:0007669"/>
    <property type="project" value="UniProtKB-KW"/>
</dbReference>
<reference evidence="4" key="2">
    <citation type="submission" date="2017-05" db="EMBL/GenBank/DDBJ databases">
        <title>Draft genome sequence of Geobacter pelophilus, a iron(III)-reducing bacteria.</title>
        <authorList>
            <person name="Aoyagi T."/>
            <person name="Koike H."/>
            <person name="Morita T."/>
            <person name="Sato Y."/>
            <person name="Habe H."/>
            <person name="Hori T."/>
        </authorList>
    </citation>
    <scope>NUCLEOTIDE SEQUENCE [LARGE SCALE GENOMIC DNA]</scope>
    <source>
        <strain evidence="4">Drf2</strain>
    </source>
</reference>
<proteinExistence type="predicted"/>
<dbReference type="Pfam" id="PF10442">
    <property type="entry name" value="FIST_C"/>
    <property type="match status" value="1"/>
</dbReference>
<evidence type="ECO:0000259" key="1">
    <source>
        <dbReference type="SMART" id="SM00897"/>
    </source>
</evidence>
<dbReference type="SMART" id="SM00897">
    <property type="entry name" value="FIST"/>
    <property type="match status" value="1"/>
</dbReference>
<evidence type="ECO:0000259" key="2">
    <source>
        <dbReference type="SMART" id="SM01204"/>
    </source>
</evidence>
<evidence type="ECO:0000313" key="4">
    <source>
        <dbReference type="Proteomes" id="UP000194153"/>
    </source>
</evidence>
<dbReference type="InterPro" id="IPR019494">
    <property type="entry name" value="FIST_C"/>
</dbReference>
<dbReference type="SMART" id="SM01204">
    <property type="entry name" value="FIST_C"/>
    <property type="match status" value="1"/>
</dbReference>
<protein>
    <submittedName>
        <fullName evidence="3">Histidine kinase</fullName>
    </submittedName>
</protein>
<dbReference type="PANTHER" id="PTHR40252">
    <property type="entry name" value="BLR0328 PROTEIN"/>
    <property type="match status" value="1"/>
</dbReference>
<sequence>MAAGEYQERGADMGTSAGVGLSLHKNPADAGKEAALQAMERGGIAKPDFVFVFATVGYDQELLLRSIRDATAGAPLSGCSGEGIITAGAAAETNFGVCVLAIASDELRFANACVQGFDAGYARAGEELAEEVRPLLHPDTVACFLFADGLLFDFDPFRDAFERTLGHDRKLPLFGGLAANNLSTRKTYQYHNDRVISEGICCVVMSGNARLAWGVNHGCVPVGTRRTITRCQGNIIYEIDGIPALEALKEYIENGSASDWNRVTLNLCLGFKTPEHLRQEYGEYIIRYMMDKNDAEGWVSIQSDVTQGSALWIMRRDKELMREGLQAISEHIREQLGTSRPKLVMQFECMGRGRVVYREQEKIELLKSLQDDLGAGLPWIGFYSYAEIGPVSGYNCIHNFTSVLLAVY</sequence>
<organism evidence="3 4">
    <name type="scientific">Geoanaerobacter pelophilus</name>
    <dbReference type="NCBI Taxonomy" id="60036"/>
    <lineage>
        <taxon>Bacteria</taxon>
        <taxon>Pseudomonadati</taxon>
        <taxon>Thermodesulfobacteriota</taxon>
        <taxon>Desulfuromonadia</taxon>
        <taxon>Geobacterales</taxon>
        <taxon>Geobacteraceae</taxon>
        <taxon>Geoanaerobacter</taxon>
    </lineage>
</organism>
<name>A0ABQ0MMN3_9BACT</name>
<accession>A0ABQ0MMN3</accession>
<keyword evidence="4" id="KW-1185">Reference proteome</keyword>
<dbReference type="Pfam" id="PF08495">
    <property type="entry name" value="FIST"/>
    <property type="match status" value="1"/>
</dbReference>
<dbReference type="InterPro" id="IPR013702">
    <property type="entry name" value="FIST_domain_N"/>
</dbReference>
<dbReference type="EMBL" id="BDQG01000001">
    <property type="protein sequence ID" value="GAW68342.1"/>
    <property type="molecule type" value="Genomic_DNA"/>
</dbReference>
<gene>
    <name evidence="3" type="ORF">GPEL0_01r4643</name>
</gene>
<reference evidence="3 4" key="1">
    <citation type="submission" date="2017-04" db="EMBL/GenBank/DDBJ databases">
        <authorList>
            <consortium name="Geobacter pelophilus Genome Sequencing"/>
            <person name="Aoyagi T."/>
            <person name="Koike H."/>
            <person name="Hori T."/>
        </authorList>
    </citation>
    <scope>NUCLEOTIDE SEQUENCE [LARGE SCALE GENOMIC DNA]</scope>
    <source>
        <strain evidence="3 4">Drf2</strain>
    </source>
</reference>
<keyword evidence="3" id="KW-0808">Transferase</keyword>
<comment type="caution">
    <text evidence="3">The sequence shown here is derived from an EMBL/GenBank/DDBJ whole genome shotgun (WGS) entry which is preliminary data.</text>
</comment>
<feature type="domain" description="FIST" evidence="1">
    <location>
        <begin position="46"/>
        <end position="243"/>
    </location>
</feature>
<keyword evidence="3" id="KW-0418">Kinase</keyword>
<dbReference type="PANTHER" id="PTHR40252:SF2">
    <property type="entry name" value="BLR0328 PROTEIN"/>
    <property type="match status" value="1"/>
</dbReference>